<comment type="caution">
    <text evidence="1">The sequence shown here is derived from an EMBL/GenBank/DDBJ whole genome shotgun (WGS) entry which is preliminary data.</text>
</comment>
<name>A0AAV2VKL9_9VIBR</name>
<reference evidence="1 2" key="1">
    <citation type="journal article" date="2013" name="ISME J.">
        <title>Comparative genomics of pathogenic lineages of Vibrio nigripulchritudo identifies virulence-associated traits.</title>
        <authorList>
            <person name="Goudenege D."/>
            <person name="Labreuche Y."/>
            <person name="Krin E."/>
            <person name="Ansquer D."/>
            <person name="Mangenot S."/>
            <person name="Calteau A."/>
            <person name="Medigue C."/>
            <person name="Mazel D."/>
            <person name="Polz M.F."/>
            <person name="Le Roux F."/>
        </authorList>
    </citation>
    <scope>NUCLEOTIDE SEQUENCE [LARGE SCALE GENOMIC DNA]</scope>
    <source>
        <strain evidence="1 2">SOn1</strain>
    </source>
</reference>
<dbReference type="Proteomes" id="UP000018211">
    <property type="component" value="Unassembled WGS sequence"/>
</dbReference>
<evidence type="ECO:0000313" key="1">
    <source>
        <dbReference type="EMBL" id="CCO45033.1"/>
    </source>
</evidence>
<dbReference type="EMBL" id="CAOF01000040">
    <property type="protein sequence ID" value="CCO45033.1"/>
    <property type="molecule type" value="Genomic_DNA"/>
</dbReference>
<dbReference type="AlphaFoldDB" id="A0AAV2VKL9"/>
<proteinExistence type="predicted"/>
<protein>
    <submittedName>
        <fullName evidence="1">Uncharacterized protein</fullName>
    </submittedName>
</protein>
<accession>A0AAV2VKL9</accession>
<dbReference type="RefSeq" id="WP_004403286.1">
    <property type="nucleotide sequence ID" value="NZ_LK391965.1"/>
</dbReference>
<gene>
    <name evidence="1" type="ORF">VIBNISOn1_1340030</name>
</gene>
<sequence>MDSLHNLIFRNIDDYRLKAQDMKTEMYLCEAVLSKSNGCERALHAYNDACQKLVRSSQEIGDDYCAIRVLKKLHYALVNEMNNPERGQAFRHKSYLLACDTLVEMCRLYRLYENEPRAQMCQEEFSRSITCNHPPKSH</sequence>
<evidence type="ECO:0000313" key="2">
    <source>
        <dbReference type="Proteomes" id="UP000018211"/>
    </source>
</evidence>
<organism evidence="1 2">
    <name type="scientific">Vibrio nigripulchritudo SOn1</name>
    <dbReference type="NCBI Taxonomy" id="1238450"/>
    <lineage>
        <taxon>Bacteria</taxon>
        <taxon>Pseudomonadati</taxon>
        <taxon>Pseudomonadota</taxon>
        <taxon>Gammaproteobacteria</taxon>
        <taxon>Vibrionales</taxon>
        <taxon>Vibrionaceae</taxon>
        <taxon>Vibrio</taxon>
    </lineage>
</organism>
<dbReference type="GeneID" id="97543308"/>